<evidence type="ECO:0000256" key="1">
    <source>
        <dbReference type="ARBA" id="ARBA00004123"/>
    </source>
</evidence>
<gene>
    <name evidence="6" type="ORF">SK128_028415</name>
</gene>
<sequence>MEFEGDMDDPFEQAMAKRQQEIDTHERFEKSNLSLPVASKHEKDGQESYRDMSRVEYLKYRQKNCESPFKRDLDQRSWQTSSARNIRRTNDSSEVVDPYCLAKLLSKFPKFRATLLQLLEERGLKPSHVREIVSSNKDVFRMIDETVELHPKLELCTSHSSEDGCQNIKSCHKLHLCPVYLTGWCYTDDCTFGHRWFTDHNKRVLTSFFVTDLSVKDLRCLLNFIIKETGPSESLTICRDYNSNGCQKLHCASLHVCQSFVAGRTNCSHSSCSLNHNILTQDCSILLRKHGFSTNETPRDVVMALLSAYPSIAGTEISHTAGKLNKKHQNEDSKSRVNTSSVKQKHSKYGKNEGKVNGRHSDKEQSQELKTHWSHYLYGDSVLTEICYYSVEGVCHNESKGCLRLHSSHHYHWQFSEEGNKWLNLSSNFVNTLENAYNDPNQDGVTLPKLDPSKLIQPLKGLLNVLGRDVWHANFDAMILTNSDYSKLLCLRRLCSSNSSGKAIKTNAVKKVQNTTQKQSTSTAYEWFFQDINNKWVKYGNVDTAGESNLVSSVTSDDIEMHYIQTPGRALKFQNANFTYTIDFNTMTQKNENTNTVRQVSRRPKTQI</sequence>
<dbReference type="EMBL" id="JAXCGZ010011514">
    <property type="protein sequence ID" value="KAK7074619.1"/>
    <property type="molecule type" value="Genomic_DNA"/>
</dbReference>
<dbReference type="GO" id="GO:0003950">
    <property type="term" value="F:NAD+ poly-ADP-ribosyltransferase activity"/>
    <property type="evidence" value="ECO:0007669"/>
    <property type="project" value="TreeGrafter"/>
</dbReference>
<organism evidence="6 7">
    <name type="scientific">Halocaridina rubra</name>
    <name type="common">Hawaiian red shrimp</name>
    <dbReference type="NCBI Taxonomy" id="373956"/>
    <lineage>
        <taxon>Eukaryota</taxon>
        <taxon>Metazoa</taxon>
        <taxon>Ecdysozoa</taxon>
        <taxon>Arthropoda</taxon>
        <taxon>Crustacea</taxon>
        <taxon>Multicrustacea</taxon>
        <taxon>Malacostraca</taxon>
        <taxon>Eumalacostraca</taxon>
        <taxon>Eucarida</taxon>
        <taxon>Decapoda</taxon>
        <taxon>Pleocyemata</taxon>
        <taxon>Caridea</taxon>
        <taxon>Atyoidea</taxon>
        <taxon>Atyidae</taxon>
        <taxon>Halocaridina</taxon>
    </lineage>
</organism>
<comment type="caution">
    <text evidence="6">The sequence shown here is derived from an EMBL/GenBank/DDBJ whole genome shotgun (WGS) entry which is preliminary data.</text>
</comment>
<dbReference type="GO" id="GO:1990404">
    <property type="term" value="F:NAD+-protein mono-ADP-ribosyltransferase activity"/>
    <property type="evidence" value="ECO:0007669"/>
    <property type="project" value="TreeGrafter"/>
</dbReference>
<proteinExistence type="inferred from homology"/>
<dbReference type="Proteomes" id="UP001381693">
    <property type="component" value="Unassembled WGS sequence"/>
</dbReference>
<dbReference type="Gene3D" id="3.30.720.50">
    <property type="match status" value="1"/>
</dbReference>
<feature type="region of interest" description="Disordered" evidence="4">
    <location>
        <begin position="1"/>
        <end position="48"/>
    </location>
</feature>
<reference evidence="6 7" key="1">
    <citation type="submission" date="2023-11" db="EMBL/GenBank/DDBJ databases">
        <title>Halocaridina rubra genome assembly.</title>
        <authorList>
            <person name="Smith C."/>
        </authorList>
    </citation>
    <scope>NUCLEOTIDE SEQUENCE [LARGE SCALE GENOMIC DNA]</scope>
    <source>
        <strain evidence="6">EP-1</strain>
        <tissue evidence="6">Whole</tissue>
    </source>
</reference>
<dbReference type="PROSITE" id="PS50918">
    <property type="entry name" value="WWE"/>
    <property type="match status" value="1"/>
</dbReference>
<evidence type="ECO:0000256" key="2">
    <source>
        <dbReference type="ARBA" id="ARBA00023242"/>
    </source>
</evidence>
<feature type="compositionally biased region" description="Acidic residues" evidence="4">
    <location>
        <begin position="1"/>
        <end position="11"/>
    </location>
</feature>
<feature type="compositionally biased region" description="Basic and acidic residues" evidence="4">
    <location>
        <begin position="39"/>
        <end position="48"/>
    </location>
</feature>
<evidence type="ECO:0000313" key="6">
    <source>
        <dbReference type="EMBL" id="KAK7074619.1"/>
    </source>
</evidence>
<feature type="domain" description="WWE" evidence="5">
    <location>
        <begin position="513"/>
        <end position="602"/>
    </location>
</feature>
<dbReference type="GO" id="GO:0005634">
    <property type="term" value="C:nucleus"/>
    <property type="evidence" value="ECO:0007669"/>
    <property type="project" value="UniProtKB-SubCell"/>
</dbReference>
<feature type="compositionally biased region" description="Basic and acidic residues" evidence="4">
    <location>
        <begin position="18"/>
        <end position="30"/>
    </location>
</feature>
<evidence type="ECO:0000256" key="4">
    <source>
        <dbReference type="SAM" id="MobiDB-lite"/>
    </source>
</evidence>
<feature type="region of interest" description="Disordered" evidence="4">
    <location>
        <begin position="321"/>
        <end position="366"/>
    </location>
</feature>
<accession>A0AAN9A578</accession>
<evidence type="ECO:0000313" key="7">
    <source>
        <dbReference type="Proteomes" id="UP001381693"/>
    </source>
</evidence>
<dbReference type="Pfam" id="PF02825">
    <property type="entry name" value="WWE"/>
    <property type="match status" value="1"/>
</dbReference>
<keyword evidence="7" id="KW-1185">Reference proteome</keyword>
<dbReference type="SUPFAM" id="SSF117839">
    <property type="entry name" value="WWE domain"/>
    <property type="match status" value="1"/>
</dbReference>
<keyword evidence="2" id="KW-0539">Nucleus</keyword>
<dbReference type="InterPro" id="IPR051712">
    <property type="entry name" value="ARTD-AVP"/>
</dbReference>
<feature type="compositionally biased region" description="Basic and acidic residues" evidence="4">
    <location>
        <begin position="350"/>
        <end position="366"/>
    </location>
</feature>
<dbReference type="AlphaFoldDB" id="A0AAN9A578"/>
<dbReference type="PANTHER" id="PTHR45740">
    <property type="entry name" value="POLY [ADP-RIBOSE] POLYMERASE"/>
    <property type="match status" value="1"/>
</dbReference>
<dbReference type="InterPro" id="IPR004170">
    <property type="entry name" value="WWE_dom"/>
</dbReference>
<comment type="subcellular location">
    <subcellularLocation>
        <location evidence="1">Nucleus</location>
    </subcellularLocation>
</comment>
<dbReference type="PANTHER" id="PTHR45740:SF6">
    <property type="entry name" value="PROTEIN MONO-ADP-RIBOSYLTRANSFERASE PARP12"/>
    <property type="match status" value="1"/>
</dbReference>
<name>A0AAN9A578_HALRR</name>
<comment type="similarity">
    <text evidence="3">Belongs to the ARTD/PARP family.</text>
</comment>
<evidence type="ECO:0000256" key="3">
    <source>
        <dbReference type="ARBA" id="ARBA00024347"/>
    </source>
</evidence>
<dbReference type="InterPro" id="IPR037197">
    <property type="entry name" value="WWE_dom_sf"/>
</dbReference>
<protein>
    <recommendedName>
        <fullName evidence="5">WWE domain-containing protein</fullName>
    </recommendedName>
</protein>
<evidence type="ECO:0000259" key="5">
    <source>
        <dbReference type="PROSITE" id="PS50918"/>
    </source>
</evidence>